<dbReference type="AlphaFoldDB" id="A0A024TDF9"/>
<proteinExistence type="predicted"/>
<evidence type="ECO:0000313" key="2">
    <source>
        <dbReference type="EMBL" id="ETV92195.1"/>
    </source>
</evidence>
<feature type="region of interest" description="Disordered" evidence="1">
    <location>
        <begin position="525"/>
        <end position="564"/>
    </location>
</feature>
<dbReference type="InterPro" id="IPR008942">
    <property type="entry name" value="ENTH_VHS"/>
</dbReference>
<dbReference type="eggNOG" id="ENOG502RDEZ">
    <property type="taxonomic scope" value="Eukaryota"/>
</dbReference>
<accession>A0A024TDF9</accession>
<feature type="region of interest" description="Disordered" evidence="1">
    <location>
        <begin position="657"/>
        <end position="691"/>
    </location>
</feature>
<feature type="compositionally biased region" description="Polar residues" evidence="1">
    <location>
        <begin position="543"/>
        <end position="553"/>
    </location>
</feature>
<dbReference type="RefSeq" id="XP_008879159.1">
    <property type="nucleotide sequence ID" value="XM_008880937.1"/>
</dbReference>
<dbReference type="EMBL" id="KI914002">
    <property type="protein sequence ID" value="ETV92195.1"/>
    <property type="molecule type" value="Genomic_DNA"/>
</dbReference>
<feature type="region of interest" description="Disordered" evidence="1">
    <location>
        <begin position="319"/>
        <end position="343"/>
    </location>
</feature>
<gene>
    <name evidence="2" type="ORF">H310_13435</name>
</gene>
<dbReference type="GeneID" id="20090485"/>
<reference evidence="2" key="1">
    <citation type="submission" date="2013-12" db="EMBL/GenBank/DDBJ databases">
        <title>The Genome Sequence of Aphanomyces invadans NJM9701.</title>
        <authorList>
            <consortium name="The Broad Institute Genomics Platform"/>
            <person name="Russ C."/>
            <person name="Tyler B."/>
            <person name="van West P."/>
            <person name="Dieguez-Uribeondo J."/>
            <person name="Young S.K."/>
            <person name="Zeng Q."/>
            <person name="Gargeya S."/>
            <person name="Fitzgerald M."/>
            <person name="Abouelleil A."/>
            <person name="Alvarado L."/>
            <person name="Chapman S.B."/>
            <person name="Gainer-Dewar J."/>
            <person name="Goldberg J."/>
            <person name="Griggs A."/>
            <person name="Gujja S."/>
            <person name="Hansen M."/>
            <person name="Howarth C."/>
            <person name="Imamovic A."/>
            <person name="Ireland A."/>
            <person name="Larimer J."/>
            <person name="McCowan C."/>
            <person name="Murphy C."/>
            <person name="Pearson M."/>
            <person name="Poon T.W."/>
            <person name="Priest M."/>
            <person name="Roberts A."/>
            <person name="Saif S."/>
            <person name="Shea T."/>
            <person name="Sykes S."/>
            <person name="Wortman J."/>
            <person name="Nusbaum C."/>
            <person name="Birren B."/>
        </authorList>
    </citation>
    <scope>NUCLEOTIDE SEQUENCE [LARGE SCALE GENOMIC DNA]</scope>
    <source>
        <strain evidence="2">NJM9701</strain>
    </source>
</reference>
<sequence length="907" mass="101041">MELWRVELKFQGMCCNLVGKLPVEKRHYLKDFPSKLSVSMKAKYTAIPATSFFCKFASKDAGDLIEYLKRKRMAACVTFPYSKYIFTLYLVVPSDMPQLKCLQRLKKTGANVESLCRNDDGVVIGVLNREINKEAEDRLLAKQLQLQEAARSARKLSTTVGDPLLELDLLLQRLPTTKSAIDHCAQFMVKQKHSFDDVWTRVVDAMVGFEQGKGRLNVVFLAHDVIRKVRGGTNDDQGNAALSSSGLIRAGERIFHKLLDALDSKCRHSTVVKEILALWTKWDVRFDGDGMTLLSDPLVADDSIASITPLQLIAPPALTHSTSTASSNGSPQSSADGSTMNSSTPADVLAVMRRHHITPGAWEIYLSRANPDELFEIDHVLTLNGNYSTFLPPKALDNMGEVLGGHNRRYTGDTFLHRYVKKNFKHLIDTHQSSVEPEQMRTSAEVLKEALVCSWEFDAEATRSIYKSDNAFIDECWRKLEARMPCDNLNAYVMSYLKRCNHNLYATNADFVALSSLLADPATATTSNTSSTVGSSASRQSADNPHNRSPSTRPDTDAPSPAAVDDSVDKKILAGIVKVWGSQLSTDAASKLRDLPPAIVRRLAKIAVAACVDGKPPHMSRLIVQEAKQHAQGKGKGKWWSPRMRATIQDAYRRLTGGKRLADDDDVNPRPPQRPKESTSPSTDPPPSQLTDDELAALKARIPKPPTLKFHKVKRKDIQRIETNINGTLGMAISGIPNSGRGMFNLSDHAWPAFSVVCIFGSRRISEDMHHDGLNKVARCGELGETFVVVNGEVKEVDKFKEQYGHRLIEYDGLVDAEGSMGGFPNDRVYEYPEEYYWDASGFYNNTILCPGCIVDPSKPESKIVLDQLYLVTWKPVEPMHEFFLAYGTSYYEEDDPNQPRKAPIKR</sequence>
<feature type="compositionally biased region" description="Low complexity" evidence="1">
    <location>
        <begin position="525"/>
        <end position="542"/>
    </location>
</feature>
<dbReference type="OrthoDB" id="153269at2759"/>
<dbReference type="VEuPathDB" id="FungiDB:H310_13435"/>
<dbReference type="Gene3D" id="1.25.40.90">
    <property type="match status" value="1"/>
</dbReference>
<name>A0A024TDF9_9STRA</name>
<protein>
    <recommendedName>
        <fullName evidence="3">CID domain-containing protein</fullName>
    </recommendedName>
</protein>
<evidence type="ECO:0008006" key="3">
    <source>
        <dbReference type="Google" id="ProtNLM"/>
    </source>
</evidence>
<evidence type="ECO:0000256" key="1">
    <source>
        <dbReference type="SAM" id="MobiDB-lite"/>
    </source>
</evidence>
<organism evidence="2">
    <name type="scientific">Aphanomyces invadans</name>
    <dbReference type="NCBI Taxonomy" id="157072"/>
    <lineage>
        <taxon>Eukaryota</taxon>
        <taxon>Sar</taxon>
        <taxon>Stramenopiles</taxon>
        <taxon>Oomycota</taxon>
        <taxon>Saprolegniomycetes</taxon>
        <taxon>Saprolegniales</taxon>
        <taxon>Verrucalvaceae</taxon>
        <taxon>Aphanomyces</taxon>
    </lineage>
</organism>